<feature type="region of interest" description="Disordered" evidence="1">
    <location>
        <begin position="1"/>
        <end position="130"/>
    </location>
</feature>
<organism evidence="2 3">
    <name type="scientific">Microdochium trichocladiopsis</name>
    <dbReference type="NCBI Taxonomy" id="1682393"/>
    <lineage>
        <taxon>Eukaryota</taxon>
        <taxon>Fungi</taxon>
        <taxon>Dikarya</taxon>
        <taxon>Ascomycota</taxon>
        <taxon>Pezizomycotina</taxon>
        <taxon>Sordariomycetes</taxon>
        <taxon>Xylariomycetidae</taxon>
        <taxon>Xylariales</taxon>
        <taxon>Microdochiaceae</taxon>
        <taxon>Microdochium</taxon>
    </lineage>
</organism>
<dbReference type="AlphaFoldDB" id="A0A9P9BTE3"/>
<proteinExistence type="predicted"/>
<name>A0A9P9BTE3_9PEZI</name>
<reference evidence="2" key="1">
    <citation type="journal article" date="2021" name="Nat. Commun.">
        <title>Genetic determinants of endophytism in the Arabidopsis root mycobiome.</title>
        <authorList>
            <person name="Mesny F."/>
            <person name="Miyauchi S."/>
            <person name="Thiergart T."/>
            <person name="Pickel B."/>
            <person name="Atanasova L."/>
            <person name="Karlsson M."/>
            <person name="Huettel B."/>
            <person name="Barry K.W."/>
            <person name="Haridas S."/>
            <person name="Chen C."/>
            <person name="Bauer D."/>
            <person name="Andreopoulos W."/>
            <person name="Pangilinan J."/>
            <person name="LaButti K."/>
            <person name="Riley R."/>
            <person name="Lipzen A."/>
            <person name="Clum A."/>
            <person name="Drula E."/>
            <person name="Henrissat B."/>
            <person name="Kohler A."/>
            <person name="Grigoriev I.V."/>
            <person name="Martin F.M."/>
            <person name="Hacquard S."/>
        </authorList>
    </citation>
    <scope>NUCLEOTIDE SEQUENCE</scope>
    <source>
        <strain evidence="2">MPI-CAGE-CH-0230</strain>
    </source>
</reference>
<accession>A0A9P9BTE3</accession>
<dbReference type="RefSeq" id="XP_046012044.1">
    <property type="nucleotide sequence ID" value="XM_046154324.1"/>
</dbReference>
<gene>
    <name evidence="2" type="ORF">B0I36DRAFT_326317</name>
</gene>
<feature type="non-terminal residue" evidence="2">
    <location>
        <position position="216"/>
    </location>
</feature>
<protein>
    <submittedName>
        <fullName evidence="2">Uncharacterized protein</fullName>
    </submittedName>
</protein>
<comment type="caution">
    <text evidence="2">The sequence shown here is derived from an EMBL/GenBank/DDBJ whole genome shotgun (WGS) entry which is preliminary data.</text>
</comment>
<feature type="compositionally biased region" description="Polar residues" evidence="1">
    <location>
        <begin position="172"/>
        <end position="188"/>
    </location>
</feature>
<evidence type="ECO:0000313" key="2">
    <source>
        <dbReference type="EMBL" id="KAH7029756.1"/>
    </source>
</evidence>
<sequence length="216" mass="23400">MPEVGIIVVDDSSDTESVDSWSSYRHKPARRVAHQSSHSESDIAEDVGRKDYNLPVASHVDTCTTSKQHPSPASVSANDPLGPSEPCTSLSSARNPAESPRGRCRSPLSPSKPIERDNEPLATSVRSADALEIDVDENTYVMGEDVDDSMSDTEKWEASFNSLYRYERKGASETTGSNDLGINTGASENSRRRNLATDPPTCTCPTLGSIRNLLTD</sequence>
<feature type="compositionally biased region" description="Polar residues" evidence="1">
    <location>
        <begin position="61"/>
        <end position="77"/>
    </location>
</feature>
<evidence type="ECO:0000313" key="3">
    <source>
        <dbReference type="Proteomes" id="UP000756346"/>
    </source>
</evidence>
<dbReference type="EMBL" id="JAGTJQ010000006">
    <property type="protein sequence ID" value="KAH7029756.1"/>
    <property type="molecule type" value="Genomic_DNA"/>
</dbReference>
<feature type="region of interest" description="Disordered" evidence="1">
    <location>
        <begin position="170"/>
        <end position="201"/>
    </location>
</feature>
<dbReference type="Proteomes" id="UP000756346">
    <property type="component" value="Unassembled WGS sequence"/>
</dbReference>
<dbReference type="GeneID" id="70183870"/>
<feature type="compositionally biased region" description="Basic and acidic residues" evidence="1">
    <location>
        <begin position="37"/>
        <end position="52"/>
    </location>
</feature>
<evidence type="ECO:0000256" key="1">
    <source>
        <dbReference type="SAM" id="MobiDB-lite"/>
    </source>
</evidence>
<feature type="compositionally biased region" description="Basic residues" evidence="1">
    <location>
        <begin position="24"/>
        <end position="33"/>
    </location>
</feature>
<keyword evidence="3" id="KW-1185">Reference proteome</keyword>